<dbReference type="Proteomes" id="UP001597542">
    <property type="component" value="Unassembled WGS sequence"/>
</dbReference>
<dbReference type="Gene3D" id="1.25.40.10">
    <property type="entry name" value="Tetratricopeptide repeat domain"/>
    <property type="match status" value="1"/>
</dbReference>
<sequence>MDERITNQVLGPVSGKVVQVGHADSVTYTGAPPARSRYRQWVRQVAPEQLIGRETELAELARFCTAPEDAPAYGWWRAAPWTGKSALMASFVLSPPEGVRVVSFFVTARSLGDDTREAFVDVVQEQLAEVLGAAKDPEARNLNAVFAEAAAHCRNRGERLVLVVDGLDEDRGASSGGHSIAALLPFPEHGLRVIVASRLNPDVPPDVRADHPLRAPGIERSLAPSPAAVAAKADMERELDALLQDQKDLLGFLVAARGGLSGDDLAQLTQRRPRDVERVLNSVASRSFTRRPAHWRPSEAAAVFLLGHENLQREAVEAFGAELSRYREAIDEWAAGYRSAGWPPDTPQFLLRGYFRLVQESGDVAALVDLAGDPARHERLLDVSGGDLAAMGELDAARAALLASGEPDLVRLITLDTYRDNFRERNKITPVRLPAVWAALGQVDHAVALAQSMTEPGPRTRALLDLSRELARAGQSERAERLADDEHDPDLRDTLLAETAVALVHSGKHAAAARVADRVSADQRRRIAAMTAAVRDLGFSRAGLLAREISREDLRDGTLGELAVLAVDDADAAAGLAAAVSHELRRQELFAELARRLVQRGEADRARRFAQEHGAAGVLFHLDVTAELAAAHDSAGAVGARFDDVEREYRFVPVLVEFLATAGRLSEVPAVLGSMTNPFARGEATIRFVQALVAAGEADQAFHWTGRYLSTRRSAFELQADAHRFAVLADALLSAGERTRARQAAEQAEALTRRPAHDLRAAAAISALTKTVVAAGDVRRAELLAPLMAPEWQGLTEIKELASLLAAKGDLRIAEKLICGVEYWSVMREPVTSLARRLRAADDHDALARIAAHVRNRVKEPPVFAQFAWNDVHAAIAMLAAAGEPAEVVELVAANPETALGLAIEDAMADLAARGEVAAALELCGYLGERDLAGARRVLVRGLAAAGHLDQAEAVIETVEAEPEQERLVLAFLPELAKHDLPRALARTRLVESAEDRARLLVDVSAAAPPDERRRILAEAAALDHWSVIVPALDTDELAGLLDVADRFGTLYRQDAPDA</sequence>
<proteinExistence type="predicted"/>
<protein>
    <recommendedName>
        <fullName evidence="3">NACHT domain-containing protein</fullName>
    </recommendedName>
</protein>
<keyword evidence="2" id="KW-1185">Reference proteome</keyword>
<evidence type="ECO:0000313" key="1">
    <source>
        <dbReference type="EMBL" id="MFD2478851.1"/>
    </source>
</evidence>
<evidence type="ECO:0000313" key="2">
    <source>
        <dbReference type="Proteomes" id="UP001597542"/>
    </source>
</evidence>
<name>A0ABW5HPG4_9PSEU</name>
<dbReference type="EMBL" id="JBHUKQ010000001">
    <property type="protein sequence ID" value="MFD2478851.1"/>
    <property type="molecule type" value="Genomic_DNA"/>
</dbReference>
<reference evidence="2" key="1">
    <citation type="journal article" date="2019" name="Int. J. Syst. Evol. Microbiol.">
        <title>The Global Catalogue of Microorganisms (GCM) 10K type strain sequencing project: providing services to taxonomists for standard genome sequencing and annotation.</title>
        <authorList>
            <consortium name="The Broad Institute Genomics Platform"/>
            <consortium name="The Broad Institute Genome Sequencing Center for Infectious Disease"/>
            <person name="Wu L."/>
            <person name="Ma J."/>
        </authorList>
    </citation>
    <scope>NUCLEOTIDE SEQUENCE [LARGE SCALE GENOMIC DNA]</scope>
    <source>
        <strain evidence="2">CGMCC 4.7638</strain>
    </source>
</reference>
<organism evidence="1 2">
    <name type="scientific">Amycolatopsis albidoflavus</name>
    <dbReference type="NCBI Taxonomy" id="102226"/>
    <lineage>
        <taxon>Bacteria</taxon>
        <taxon>Bacillati</taxon>
        <taxon>Actinomycetota</taxon>
        <taxon>Actinomycetes</taxon>
        <taxon>Pseudonocardiales</taxon>
        <taxon>Pseudonocardiaceae</taxon>
        <taxon>Amycolatopsis</taxon>
    </lineage>
</organism>
<dbReference type="InterPro" id="IPR011990">
    <property type="entry name" value="TPR-like_helical_dom_sf"/>
</dbReference>
<accession>A0ABW5HPG4</accession>
<evidence type="ECO:0008006" key="3">
    <source>
        <dbReference type="Google" id="ProtNLM"/>
    </source>
</evidence>
<comment type="caution">
    <text evidence="1">The sequence shown here is derived from an EMBL/GenBank/DDBJ whole genome shotgun (WGS) entry which is preliminary data.</text>
</comment>
<gene>
    <name evidence="1" type="ORF">ACFSUT_01090</name>
</gene>
<dbReference type="RefSeq" id="WP_344268083.1">
    <property type="nucleotide sequence ID" value="NZ_BAAAHV010000005.1"/>
</dbReference>